<sequence>MWSQPQGIGAISATGTCGLSHRDMWSLAGRTNKSGWQNVFDARNMPSLALSFFPLVQMFVPAGKIQKANVAHIPCTTTDLIKKLVGMMALQTSNEVESCRGVDEVMDTLKLDGSHILSTDEVSVYQQLTTSITPRISLMITSSQLISLPLKGKLMLEQTSPHILLLRLLPQILTHMEEVTEGKTRDDKNKGEASSHHSESIVLAV</sequence>
<dbReference type="EMBL" id="MDYQ01000432">
    <property type="protein sequence ID" value="PRP74898.1"/>
    <property type="molecule type" value="Genomic_DNA"/>
</dbReference>
<feature type="compositionally biased region" description="Basic and acidic residues" evidence="1">
    <location>
        <begin position="179"/>
        <end position="199"/>
    </location>
</feature>
<comment type="caution">
    <text evidence="2">The sequence shown here is derived from an EMBL/GenBank/DDBJ whole genome shotgun (WGS) entry which is preliminary data.</text>
</comment>
<evidence type="ECO:0000313" key="2">
    <source>
        <dbReference type="EMBL" id="PRP74898.1"/>
    </source>
</evidence>
<feature type="region of interest" description="Disordered" evidence="1">
    <location>
        <begin position="179"/>
        <end position="205"/>
    </location>
</feature>
<dbReference type="Proteomes" id="UP000241769">
    <property type="component" value="Unassembled WGS sequence"/>
</dbReference>
<gene>
    <name evidence="2" type="ORF">PROFUN_16016</name>
</gene>
<name>A0A2P6MT68_9EUKA</name>
<dbReference type="AlphaFoldDB" id="A0A2P6MT68"/>
<evidence type="ECO:0000256" key="1">
    <source>
        <dbReference type="SAM" id="MobiDB-lite"/>
    </source>
</evidence>
<evidence type="ECO:0000313" key="3">
    <source>
        <dbReference type="Proteomes" id="UP000241769"/>
    </source>
</evidence>
<dbReference type="InParanoid" id="A0A2P6MT68"/>
<proteinExistence type="predicted"/>
<protein>
    <submittedName>
        <fullName evidence="2">Uncharacterized protein</fullName>
    </submittedName>
</protein>
<accession>A0A2P6MT68</accession>
<keyword evidence="3" id="KW-1185">Reference proteome</keyword>
<organism evidence="2 3">
    <name type="scientific">Planoprotostelium fungivorum</name>
    <dbReference type="NCBI Taxonomy" id="1890364"/>
    <lineage>
        <taxon>Eukaryota</taxon>
        <taxon>Amoebozoa</taxon>
        <taxon>Evosea</taxon>
        <taxon>Variosea</taxon>
        <taxon>Cavosteliida</taxon>
        <taxon>Cavosteliaceae</taxon>
        <taxon>Planoprotostelium</taxon>
    </lineage>
</organism>
<reference evidence="2 3" key="1">
    <citation type="journal article" date="2018" name="Genome Biol. Evol.">
        <title>Multiple Roots of Fruiting Body Formation in Amoebozoa.</title>
        <authorList>
            <person name="Hillmann F."/>
            <person name="Forbes G."/>
            <person name="Novohradska S."/>
            <person name="Ferling I."/>
            <person name="Riege K."/>
            <person name="Groth M."/>
            <person name="Westermann M."/>
            <person name="Marz M."/>
            <person name="Spaller T."/>
            <person name="Winckler T."/>
            <person name="Schaap P."/>
            <person name="Glockner G."/>
        </authorList>
    </citation>
    <scope>NUCLEOTIDE SEQUENCE [LARGE SCALE GENOMIC DNA]</scope>
    <source>
        <strain evidence="2 3">Jena</strain>
    </source>
</reference>